<gene>
    <name evidence="1" type="ORF">QE152_g5078</name>
</gene>
<organism evidence="1 2">
    <name type="scientific">Popillia japonica</name>
    <name type="common">Japanese beetle</name>
    <dbReference type="NCBI Taxonomy" id="7064"/>
    <lineage>
        <taxon>Eukaryota</taxon>
        <taxon>Metazoa</taxon>
        <taxon>Ecdysozoa</taxon>
        <taxon>Arthropoda</taxon>
        <taxon>Hexapoda</taxon>
        <taxon>Insecta</taxon>
        <taxon>Pterygota</taxon>
        <taxon>Neoptera</taxon>
        <taxon>Endopterygota</taxon>
        <taxon>Coleoptera</taxon>
        <taxon>Polyphaga</taxon>
        <taxon>Scarabaeiformia</taxon>
        <taxon>Scarabaeidae</taxon>
        <taxon>Rutelinae</taxon>
        <taxon>Popillia</taxon>
    </lineage>
</organism>
<evidence type="ECO:0000313" key="2">
    <source>
        <dbReference type="Proteomes" id="UP001458880"/>
    </source>
</evidence>
<protein>
    <submittedName>
        <fullName evidence="1">Uncharacterized protein</fullName>
    </submittedName>
</protein>
<reference evidence="1 2" key="1">
    <citation type="journal article" date="2024" name="BMC Genomics">
        <title>De novo assembly and annotation of Popillia japonica's genome with initial clues to its potential as an invasive pest.</title>
        <authorList>
            <person name="Cucini C."/>
            <person name="Boschi S."/>
            <person name="Funari R."/>
            <person name="Cardaioli E."/>
            <person name="Iannotti N."/>
            <person name="Marturano G."/>
            <person name="Paoli F."/>
            <person name="Bruttini M."/>
            <person name="Carapelli A."/>
            <person name="Frati F."/>
            <person name="Nardi F."/>
        </authorList>
    </citation>
    <scope>NUCLEOTIDE SEQUENCE [LARGE SCALE GENOMIC DNA]</scope>
    <source>
        <strain evidence="1">DMR45628</strain>
    </source>
</reference>
<comment type="caution">
    <text evidence="1">The sequence shown here is derived from an EMBL/GenBank/DDBJ whole genome shotgun (WGS) entry which is preliminary data.</text>
</comment>
<evidence type="ECO:0000313" key="1">
    <source>
        <dbReference type="EMBL" id="KAK9751311.1"/>
    </source>
</evidence>
<name>A0AAW1MQR9_POPJA</name>
<sequence>MSLKVNAHLHVRRYDQTENPRPKYVCVELEKEVDYQTLKKEMDAYFGITKDDKKVIKIRNKDGVLIPMMEILKGNDINSPFIIDISRIHHSIPVAKNNVNLLQDAYLDAIRQKIASMESRINQAELLVPQLQWRRQAHMDDTVSMLSYRVSFLNRRIDELVPEEWKTKMPRKMS</sequence>
<keyword evidence="2" id="KW-1185">Reference proteome</keyword>
<dbReference type="EMBL" id="JASPKY010000029">
    <property type="protein sequence ID" value="KAK9751311.1"/>
    <property type="molecule type" value="Genomic_DNA"/>
</dbReference>
<dbReference type="AlphaFoldDB" id="A0AAW1MQR9"/>
<accession>A0AAW1MQR9</accession>
<proteinExistence type="predicted"/>
<dbReference type="Proteomes" id="UP001458880">
    <property type="component" value="Unassembled WGS sequence"/>
</dbReference>